<reference evidence="1" key="1">
    <citation type="submission" date="2014-09" db="EMBL/GenBank/DDBJ databases">
        <authorList>
            <person name="Magalhaes I.L.F."/>
            <person name="Oliveira U."/>
            <person name="Santos F.R."/>
            <person name="Vidigal T.H.D.A."/>
            <person name="Brescovit A.D."/>
            <person name="Santos A.J."/>
        </authorList>
    </citation>
    <scope>NUCLEOTIDE SEQUENCE</scope>
    <source>
        <tissue evidence="1">Shoot tissue taken approximately 20 cm above the soil surface</tissue>
    </source>
</reference>
<accession>A0A0A9C5Z4</accession>
<protein>
    <submittedName>
        <fullName evidence="1">Uncharacterized protein</fullName>
    </submittedName>
</protein>
<dbReference type="EMBL" id="GBRH01230963">
    <property type="protein sequence ID" value="JAD66932.1"/>
    <property type="molecule type" value="Transcribed_RNA"/>
</dbReference>
<evidence type="ECO:0000313" key="1">
    <source>
        <dbReference type="EMBL" id="JAD66932.1"/>
    </source>
</evidence>
<proteinExistence type="predicted"/>
<organism evidence="1">
    <name type="scientific">Arundo donax</name>
    <name type="common">Giant reed</name>
    <name type="synonym">Donax arundinaceus</name>
    <dbReference type="NCBI Taxonomy" id="35708"/>
    <lineage>
        <taxon>Eukaryota</taxon>
        <taxon>Viridiplantae</taxon>
        <taxon>Streptophyta</taxon>
        <taxon>Embryophyta</taxon>
        <taxon>Tracheophyta</taxon>
        <taxon>Spermatophyta</taxon>
        <taxon>Magnoliopsida</taxon>
        <taxon>Liliopsida</taxon>
        <taxon>Poales</taxon>
        <taxon>Poaceae</taxon>
        <taxon>PACMAD clade</taxon>
        <taxon>Arundinoideae</taxon>
        <taxon>Arundineae</taxon>
        <taxon>Arundo</taxon>
    </lineage>
</organism>
<sequence length="32" mass="3704">MIQVVLGFLRITRLTIMKSYLLLTTPLRSILV</sequence>
<reference evidence="1" key="2">
    <citation type="journal article" date="2015" name="Data Brief">
        <title>Shoot transcriptome of the giant reed, Arundo donax.</title>
        <authorList>
            <person name="Barrero R.A."/>
            <person name="Guerrero F.D."/>
            <person name="Moolhuijzen P."/>
            <person name="Goolsby J.A."/>
            <person name="Tidwell J."/>
            <person name="Bellgard S.E."/>
            <person name="Bellgard M.I."/>
        </authorList>
    </citation>
    <scope>NUCLEOTIDE SEQUENCE</scope>
    <source>
        <tissue evidence="1">Shoot tissue taken approximately 20 cm above the soil surface</tissue>
    </source>
</reference>
<name>A0A0A9C5Z4_ARUDO</name>
<dbReference type="AlphaFoldDB" id="A0A0A9C5Z4"/>